<name>A0A382MBW0_9ZZZZ</name>
<keyword evidence="1" id="KW-0812">Transmembrane</keyword>
<gene>
    <name evidence="2" type="ORF">METZ01_LOCUS299337</name>
</gene>
<sequence length="173" mass="20339">MNLKDKIFLLIVVGFIVGGSYIWYTYTEITERMIQMEKEHETHIDQVNKEFRKDLKTLDLRFIGRGKHVRQAQKDIVSNRELILSKSDSLGSLIEDVAYDLNELSRNVDKHFISVEQNIRDIEESFDSQRRRINRRISDIEQNVSTLQTGLKEIEVLSIIQTEKAKAEEKKKE</sequence>
<keyword evidence="1" id="KW-1133">Transmembrane helix</keyword>
<organism evidence="2">
    <name type="scientific">marine metagenome</name>
    <dbReference type="NCBI Taxonomy" id="408172"/>
    <lineage>
        <taxon>unclassified sequences</taxon>
        <taxon>metagenomes</taxon>
        <taxon>ecological metagenomes</taxon>
    </lineage>
</organism>
<dbReference type="EMBL" id="UINC01092689">
    <property type="protein sequence ID" value="SVC46483.1"/>
    <property type="molecule type" value="Genomic_DNA"/>
</dbReference>
<keyword evidence="1" id="KW-0472">Membrane</keyword>
<proteinExistence type="predicted"/>
<evidence type="ECO:0000313" key="2">
    <source>
        <dbReference type="EMBL" id="SVC46483.1"/>
    </source>
</evidence>
<feature type="transmembrane region" description="Helical" evidence="1">
    <location>
        <begin position="7"/>
        <end position="26"/>
    </location>
</feature>
<reference evidence="2" key="1">
    <citation type="submission" date="2018-05" db="EMBL/GenBank/DDBJ databases">
        <authorList>
            <person name="Lanie J.A."/>
            <person name="Ng W.-L."/>
            <person name="Kazmierczak K.M."/>
            <person name="Andrzejewski T.M."/>
            <person name="Davidsen T.M."/>
            <person name="Wayne K.J."/>
            <person name="Tettelin H."/>
            <person name="Glass J.I."/>
            <person name="Rusch D."/>
            <person name="Podicherti R."/>
            <person name="Tsui H.-C.T."/>
            <person name="Winkler M.E."/>
        </authorList>
    </citation>
    <scope>NUCLEOTIDE SEQUENCE</scope>
</reference>
<protein>
    <submittedName>
        <fullName evidence="2">Uncharacterized protein</fullName>
    </submittedName>
</protein>
<evidence type="ECO:0000256" key="1">
    <source>
        <dbReference type="SAM" id="Phobius"/>
    </source>
</evidence>
<accession>A0A382MBW0</accession>
<dbReference type="AlphaFoldDB" id="A0A382MBW0"/>